<evidence type="ECO:0000256" key="8">
    <source>
        <dbReference type="SAM" id="Phobius"/>
    </source>
</evidence>
<dbReference type="PANTHER" id="PTHR30572:SF4">
    <property type="entry name" value="ABC TRANSPORTER PERMEASE YTRF"/>
    <property type="match status" value="1"/>
</dbReference>
<feature type="region of interest" description="Disordered" evidence="7">
    <location>
        <begin position="79"/>
        <end position="99"/>
    </location>
</feature>
<name>A0ABN1UPZ3_9ACTN</name>
<dbReference type="RefSeq" id="WP_343909822.1">
    <property type="nucleotide sequence ID" value="NZ_BAAAJE010000026.1"/>
</dbReference>
<keyword evidence="3 8" id="KW-0812">Transmembrane</keyword>
<comment type="caution">
    <text evidence="10">The sequence shown here is derived from an EMBL/GenBank/DDBJ whole genome shotgun (WGS) entry which is preliminary data.</text>
</comment>
<feature type="transmembrane region" description="Helical" evidence="8">
    <location>
        <begin position="827"/>
        <end position="848"/>
    </location>
</feature>
<keyword evidence="4 8" id="KW-1133">Transmembrane helix</keyword>
<keyword evidence="11" id="KW-1185">Reference proteome</keyword>
<feature type="transmembrane region" description="Helical" evidence="8">
    <location>
        <begin position="274"/>
        <end position="300"/>
    </location>
</feature>
<evidence type="ECO:0000256" key="2">
    <source>
        <dbReference type="ARBA" id="ARBA00022475"/>
    </source>
</evidence>
<evidence type="ECO:0000256" key="4">
    <source>
        <dbReference type="ARBA" id="ARBA00022989"/>
    </source>
</evidence>
<feature type="transmembrane region" description="Helical" evidence="8">
    <location>
        <begin position="447"/>
        <end position="473"/>
    </location>
</feature>
<evidence type="ECO:0000259" key="9">
    <source>
        <dbReference type="Pfam" id="PF02687"/>
    </source>
</evidence>
<dbReference type="Pfam" id="PF02687">
    <property type="entry name" value="FtsX"/>
    <property type="match status" value="2"/>
</dbReference>
<dbReference type="EMBL" id="BAAAJE010000026">
    <property type="protein sequence ID" value="GAA1159257.1"/>
    <property type="molecule type" value="Genomic_DNA"/>
</dbReference>
<feature type="transmembrane region" description="Helical" evidence="8">
    <location>
        <begin position="416"/>
        <end position="435"/>
    </location>
</feature>
<evidence type="ECO:0000256" key="5">
    <source>
        <dbReference type="ARBA" id="ARBA00023136"/>
    </source>
</evidence>
<dbReference type="Proteomes" id="UP001499979">
    <property type="component" value="Unassembled WGS sequence"/>
</dbReference>
<dbReference type="InterPro" id="IPR003838">
    <property type="entry name" value="ABC3_permease_C"/>
</dbReference>
<evidence type="ECO:0000313" key="11">
    <source>
        <dbReference type="Proteomes" id="UP001499979"/>
    </source>
</evidence>
<gene>
    <name evidence="10" type="ORF">GCM10009606_41610</name>
</gene>
<reference evidence="10 11" key="1">
    <citation type="journal article" date="2019" name="Int. J. Syst. Evol. Microbiol.">
        <title>The Global Catalogue of Microorganisms (GCM) 10K type strain sequencing project: providing services to taxonomists for standard genome sequencing and annotation.</title>
        <authorList>
            <consortium name="The Broad Institute Genomics Platform"/>
            <consortium name="The Broad Institute Genome Sequencing Center for Infectious Disease"/>
            <person name="Wu L."/>
            <person name="Ma J."/>
        </authorList>
    </citation>
    <scope>NUCLEOTIDE SEQUENCE [LARGE SCALE GENOMIC DNA]</scope>
    <source>
        <strain evidence="10 11">JCM 11813</strain>
    </source>
</reference>
<proteinExistence type="inferred from homology"/>
<feature type="domain" description="ABC3 transporter permease C-terminal" evidence="9">
    <location>
        <begin position="281"/>
        <end position="400"/>
    </location>
</feature>
<evidence type="ECO:0000256" key="3">
    <source>
        <dbReference type="ARBA" id="ARBA00022692"/>
    </source>
</evidence>
<evidence type="ECO:0000313" key="10">
    <source>
        <dbReference type="EMBL" id="GAA1159257.1"/>
    </source>
</evidence>
<dbReference type="PANTHER" id="PTHR30572">
    <property type="entry name" value="MEMBRANE COMPONENT OF TRANSPORTER-RELATED"/>
    <property type="match status" value="1"/>
</dbReference>
<keyword evidence="5 8" id="KW-0472">Membrane</keyword>
<protein>
    <recommendedName>
        <fullName evidence="9">ABC3 transporter permease C-terminal domain-containing protein</fullName>
    </recommendedName>
</protein>
<feature type="transmembrane region" description="Helical" evidence="8">
    <location>
        <begin position="731"/>
        <end position="758"/>
    </location>
</feature>
<feature type="transmembrane region" description="Helical" evidence="8">
    <location>
        <begin position="494"/>
        <end position="515"/>
    </location>
</feature>
<sequence length="860" mass="87619">MSRLTGWRLALRMARREALRAKGRSVLVLVMIALPVLAVTAADVVLQTQDVSSVEGLDRRLGSAAAQVVVPAEGRPMIQAFDPEQGSSTHGRKQDPPTAADISAVLGGARLVEERVGGVDVRTDKGSAWAQTTQVDLRDPIAAGLAELTSGRLPDRPEEVVVNQALLDKGYAVGDRLELRGRDAPSPVIVGVAESPEARDYPFAAGPVGSLDVAGGYSAGRTWMAGGGPVSWETVTKLNAMGATVLSRAVIEDPPPPSEIPEEIRAWSSGTDDAFLAAVALIVVMALLEVVLLAGPAFAVSARRQSRSLALMAASGGTPAQSRRVVLAGGVVLGGAAAALGVGLGIGAGWLLVPLVQRMSSTWFGPFDVPWLHLAGVAAFGLASAVLAAVVPAWIASRQDVVAVLAGRRADRPPSVRSPILGLVLLGAGVAAAAYGASASQNGEVLIAGAAILAVLGMIFVVPVVVAGVARLAGRLPLSPRYAARDAARHRTRTVPAVAAVAATVAGVVALGIAVTSDEAENRDTYTPTLAMGQAAVTGYGLSPARWTELEEAVRREAPHADVAPIAGVIERGRNRVELTAPGHHGALVDSTTVNFGSSTLVADSVPAAVPGLSAADRERADAVLARGGVVAFADDRMDGDAAVVTRGTERATLPAAYVHFEAGPDAPLAAVLSPAAVDRVGAEAGTVALAVSGAELSAAQRENVSEAVAGVTTNAGFYVERGYQADQGTVIVQLVLAALGAVLMLGGTLTATFLALSDARPDLATLSAVGASPRRRRWIAASYALVVGFVGSVLGAAVGFIPGLAVAVPLTSSAYSDTGPYLDVPWLLVVGLVLGLPLVTALVVGAATRSRLPLVARLD</sequence>
<organism evidence="10 11">
    <name type="scientific">Nocardioides aquiterrae</name>
    <dbReference type="NCBI Taxonomy" id="203799"/>
    <lineage>
        <taxon>Bacteria</taxon>
        <taxon>Bacillati</taxon>
        <taxon>Actinomycetota</taxon>
        <taxon>Actinomycetes</taxon>
        <taxon>Propionibacteriales</taxon>
        <taxon>Nocardioidaceae</taxon>
        <taxon>Nocardioides</taxon>
    </lineage>
</organism>
<keyword evidence="2" id="KW-1003">Cell membrane</keyword>
<evidence type="ECO:0000256" key="1">
    <source>
        <dbReference type="ARBA" id="ARBA00004651"/>
    </source>
</evidence>
<comment type="subcellular location">
    <subcellularLocation>
        <location evidence="1">Cell membrane</location>
        <topology evidence="1">Multi-pass membrane protein</topology>
    </subcellularLocation>
</comment>
<dbReference type="InterPro" id="IPR050250">
    <property type="entry name" value="Macrolide_Exporter_MacB"/>
</dbReference>
<feature type="transmembrane region" description="Helical" evidence="8">
    <location>
        <begin position="325"/>
        <end position="351"/>
    </location>
</feature>
<comment type="similarity">
    <text evidence="6">Belongs to the ABC-4 integral membrane protein family.</text>
</comment>
<evidence type="ECO:0000256" key="7">
    <source>
        <dbReference type="SAM" id="MobiDB-lite"/>
    </source>
</evidence>
<feature type="transmembrane region" description="Helical" evidence="8">
    <location>
        <begin position="371"/>
        <end position="395"/>
    </location>
</feature>
<evidence type="ECO:0000256" key="6">
    <source>
        <dbReference type="ARBA" id="ARBA00038076"/>
    </source>
</evidence>
<feature type="domain" description="ABC3 transporter permease C-terminal" evidence="9">
    <location>
        <begin position="736"/>
        <end position="848"/>
    </location>
</feature>
<feature type="transmembrane region" description="Helical" evidence="8">
    <location>
        <begin position="779"/>
        <end position="807"/>
    </location>
</feature>
<accession>A0ABN1UPZ3</accession>